<reference evidence="2" key="1">
    <citation type="journal article" date="2021" name="Evol. Appl.">
        <title>The genome of the Pyrenean desman and the effects of bottlenecks and inbreeding on the genomic landscape of an endangered species.</title>
        <authorList>
            <person name="Escoda L."/>
            <person name="Castresana J."/>
        </authorList>
    </citation>
    <scope>NUCLEOTIDE SEQUENCE</scope>
    <source>
        <strain evidence="2">IBE-C5619</strain>
    </source>
</reference>
<feature type="non-terminal residue" evidence="2">
    <location>
        <position position="1"/>
    </location>
</feature>
<gene>
    <name evidence="2" type="ORF">J0S82_010079</name>
</gene>
<dbReference type="Proteomes" id="UP000700334">
    <property type="component" value="Unassembled WGS sequence"/>
</dbReference>
<feature type="non-terminal residue" evidence="2">
    <location>
        <position position="467"/>
    </location>
</feature>
<dbReference type="PANTHER" id="PTHR37358">
    <property type="entry name" value="MUCIN-20"/>
    <property type="match status" value="1"/>
</dbReference>
<dbReference type="InterPro" id="IPR034551">
    <property type="entry name" value="MUC20"/>
</dbReference>
<dbReference type="OrthoDB" id="9451599at2759"/>
<dbReference type="EMBL" id="JAGFMF010011429">
    <property type="protein sequence ID" value="KAG8522864.1"/>
    <property type="molecule type" value="Genomic_DNA"/>
</dbReference>
<feature type="region of interest" description="Disordered" evidence="1">
    <location>
        <begin position="311"/>
        <end position="378"/>
    </location>
</feature>
<comment type="caution">
    <text evidence="2">The sequence shown here is derived from an EMBL/GenBank/DDBJ whole genome shotgun (WGS) entry which is preliminary data.</text>
</comment>
<evidence type="ECO:0000313" key="3">
    <source>
        <dbReference type="Proteomes" id="UP000700334"/>
    </source>
</evidence>
<dbReference type="PANTHER" id="PTHR37358:SF1">
    <property type="entry name" value="MUCIN-20"/>
    <property type="match status" value="1"/>
</dbReference>
<name>A0A8J6DW45_GALPY</name>
<keyword evidence="3" id="KW-1185">Reference proteome</keyword>
<evidence type="ECO:0000313" key="2">
    <source>
        <dbReference type="EMBL" id="KAG8522864.1"/>
    </source>
</evidence>
<dbReference type="AlphaFoldDB" id="A0A8J6DW45"/>
<dbReference type="GO" id="GO:0048012">
    <property type="term" value="P:hepatocyte growth factor receptor signaling pathway"/>
    <property type="evidence" value="ECO:0007669"/>
    <property type="project" value="InterPro"/>
</dbReference>
<feature type="compositionally biased region" description="Low complexity" evidence="1">
    <location>
        <begin position="257"/>
        <end position="278"/>
    </location>
</feature>
<organism evidence="2 3">
    <name type="scientific">Galemys pyrenaicus</name>
    <name type="common">Iberian desman</name>
    <name type="synonym">Pyrenean desman</name>
    <dbReference type="NCBI Taxonomy" id="202257"/>
    <lineage>
        <taxon>Eukaryota</taxon>
        <taxon>Metazoa</taxon>
        <taxon>Chordata</taxon>
        <taxon>Craniata</taxon>
        <taxon>Vertebrata</taxon>
        <taxon>Euteleostomi</taxon>
        <taxon>Mammalia</taxon>
        <taxon>Eutheria</taxon>
        <taxon>Laurasiatheria</taxon>
        <taxon>Eulipotyphla</taxon>
        <taxon>Talpidae</taxon>
        <taxon>Galemys</taxon>
    </lineage>
</organism>
<evidence type="ECO:0000256" key="1">
    <source>
        <dbReference type="SAM" id="MobiDB-lite"/>
    </source>
</evidence>
<protein>
    <submittedName>
        <fullName evidence="2">Mucin-20</fullName>
    </submittedName>
</protein>
<feature type="region of interest" description="Disordered" evidence="1">
    <location>
        <begin position="220"/>
        <end position="278"/>
    </location>
</feature>
<accession>A0A8J6DW45</accession>
<sequence length="467" mass="48700">PRTNQPSPLVTTNYREVLAVTPGVGTSSERAFQNTDLTEISSPRLTPLETQTLSTQTSARNLILAGTFSEAETRGPKTIFPATEAKALTKITPSEFKIVIPTSLTTSVTSGTGTAMTTAETVSGGHLSEDVFDILCTDDSSEQAMRITADVLTFAHTSAETEALAWRPSPDNSVPVTVTPTSQALAPDTTPAKALIAYTITDTEAINCSIIKIETTVISETSDIDDSPEDPKETEKTPSAPETLAPTDSTEAKSYLTRTTASAKHSSTASATESALSDTTVRALLTASSTTERETTAAKAVTLRGTLVTGSVNLKETPGPSVKTRHSKVSISTEARSDSTEESSATVYSPSKVATIKNSTPSQTSAADSTTAGFFSSRGSPVSYVHETTIKGSQETNTLAKTRGSGGTSKTAITTVGKTPASLPTTACMECTTDVTAGDDGGVLLLRLSVVSPEDLTDPPVAERLMQ</sequence>
<proteinExistence type="predicted"/>
<feature type="compositionally biased region" description="Polar residues" evidence="1">
    <location>
        <begin position="356"/>
        <end position="378"/>
    </location>
</feature>